<dbReference type="EMBL" id="RHFK02000012">
    <property type="protein sequence ID" value="TWW68060.1"/>
    <property type="molecule type" value="Genomic_DNA"/>
</dbReference>
<name>A0A5C6NPD8_9TELE</name>
<organism evidence="1 2">
    <name type="scientific">Takifugu flavidus</name>
    <name type="common">sansaifugu</name>
    <dbReference type="NCBI Taxonomy" id="433684"/>
    <lineage>
        <taxon>Eukaryota</taxon>
        <taxon>Metazoa</taxon>
        <taxon>Chordata</taxon>
        <taxon>Craniata</taxon>
        <taxon>Vertebrata</taxon>
        <taxon>Euteleostomi</taxon>
        <taxon>Actinopterygii</taxon>
        <taxon>Neopterygii</taxon>
        <taxon>Teleostei</taxon>
        <taxon>Neoteleostei</taxon>
        <taxon>Acanthomorphata</taxon>
        <taxon>Eupercaria</taxon>
        <taxon>Tetraodontiformes</taxon>
        <taxon>Tetradontoidea</taxon>
        <taxon>Tetraodontidae</taxon>
        <taxon>Takifugu</taxon>
    </lineage>
</organism>
<protein>
    <submittedName>
        <fullName evidence="1">Uncharacterized protein</fullName>
    </submittedName>
</protein>
<accession>A0A5C6NPD8</accession>
<evidence type="ECO:0000313" key="2">
    <source>
        <dbReference type="Proteomes" id="UP000324091"/>
    </source>
</evidence>
<keyword evidence="2" id="KW-1185">Reference proteome</keyword>
<dbReference type="Proteomes" id="UP000324091">
    <property type="component" value="Chromosome 2"/>
</dbReference>
<dbReference type="AlphaFoldDB" id="A0A5C6NPD8"/>
<proteinExistence type="predicted"/>
<reference evidence="1 2" key="1">
    <citation type="submission" date="2019-04" db="EMBL/GenBank/DDBJ databases">
        <title>Chromosome genome assembly for Takifugu flavidus.</title>
        <authorList>
            <person name="Xiao S."/>
        </authorList>
    </citation>
    <scope>NUCLEOTIDE SEQUENCE [LARGE SCALE GENOMIC DNA]</scope>
    <source>
        <strain evidence="1">HTHZ2018</strain>
        <tissue evidence="1">Muscle</tissue>
    </source>
</reference>
<comment type="caution">
    <text evidence="1">The sequence shown here is derived from an EMBL/GenBank/DDBJ whole genome shotgun (WGS) entry which is preliminary data.</text>
</comment>
<evidence type="ECO:0000313" key="1">
    <source>
        <dbReference type="EMBL" id="TWW68060.1"/>
    </source>
</evidence>
<sequence length="78" mass="8246">MAGGVPGEEDLPRVWNKAAQEGVADALQDNTSAGAFHPPLAAVCAWNVRVAVTNPRSPTLVSRVALINNIWTNMAVHT</sequence>
<gene>
    <name evidence="1" type="ORF">D4764_02G0011010</name>
</gene>